<sequence>MFPNAESIQLENLEKKENMRFLLMDSGSWCFVDGSAPKLEDDSPRRERSEYKQREDRDFSTIYCGVDDQHKTLISSLKSASAAWTILKNPFEYASRASIIHV</sequence>
<protein>
    <submittedName>
        <fullName evidence="1">Uncharacterized protein</fullName>
    </submittedName>
</protein>
<proteinExistence type="predicted"/>
<dbReference type="OrthoDB" id="6436034at2759"/>
<keyword evidence="2" id="KW-1185">Reference proteome</keyword>
<dbReference type="AlphaFoldDB" id="A0A4Y2HSS7"/>
<comment type="caution">
    <text evidence="1">The sequence shown here is derived from an EMBL/GenBank/DDBJ whole genome shotgun (WGS) entry which is preliminary data.</text>
</comment>
<gene>
    <name evidence="1" type="ORF">AVEN_88827_1</name>
</gene>
<name>A0A4Y2HSS7_ARAVE</name>
<dbReference type="Proteomes" id="UP000499080">
    <property type="component" value="Unassembled WGS sequence"/>
</dbReference>
<dbReference type="Pfam" id="PF14223">
    <property type="entry name" value="Retrotran_gag_2"/>
    <property type="match status" value="1"/>
</dbReference>
<organism evidence="1 2">
    <name type="scientific">Araneus ventricosus</name>
    <name type="common">Orbweaver spider</name>
    <name type="synonym">Epeira ventricosa</name>
    <dbReference type="NCBI Taxonomy" id="182803"/>
    <lineage>
        <taxon>Eukaryota</taxon>
        <taxon>Metazoa</taxon>
        <taxon>Ecdysozoa</taxon>
        <taxon>Arthropoda</taxon>
        <taxon>Chelicerata</taxon>
        <taxon>Arachnida</taxon>
        <taxon>Araneae</taxon>
        <taxon>Araneomorphae</taxon>
        <taxon>Entelegynae</taxon>
        <taxon>Araneoidea</taxon>
        <taxon>Araneidae</taxon>
        <taxon>Araneus</taxon>
    </lineage>
</organism>
<evidence type="ECO:0000313" key="2">
    <source>
        <dbReference type="Proteomes" id="UP000499080"/>
    </source>
</evidence>
<accession>A0A4Y2HSS7</accession>
<reference evidence="1 2" key="1">
    <citation type="journal article" date="2019" name="Sci. Rep.">
        <title>Orb-weaving spider Araneus ventricosus genome elucidates the spidroin gene catalogue.</title>
        <authorList>
            <person name="Kono N."/>
            <person name="Nakamura H."/>
            <person name="Ohtoshi R."/>
            <person name="Moran D.A.P."/>
            <person name="Shinohara A."/>
            <person name="Yoshida Y."/>
            <person name="Fujiwara M."/>
            <person name="Mori M."/>
            <person name="Tomita M."/>
            <person name="Arakawa K."/>
        </authorList>
    </citation>
    <scope>NUCLEOTIDE SEQUENCE [LARGE SCALE GENOMIC DNA]</scope>
</reference>
<evidence type="ECO:0000313" key="1">
    <source>
        <dbReference type="EMBL" id="GBM68253.1"/>
    </source>
</evidence>
<dbReference type="EMBL" id="BGPR01002130">
    <property type="protein sequence ID" value="GBM68253.1"/>
    <property type="molecule type" value="Genomic_DNA"/>
</dbReference>